<dbReference type="InterPro" id="IPR054831">
    <property type="entry name" value="UPF0122_fam_protein"/>
</dbReference>
<dbReference type="AlphaFoldDB" id="A0A645DBK9"/>
<accession>A0A645DBK9</accession>
<dbReference type="InterPro" id="IPR036388">
    <property type="entry name" value="WH-like_DNA-bd_sf"/>
</dbReference>
<evidence type="ECO:0000313" key="3">
    <source>
        <dbReference type="EMBL" id="MPM86599.1"/>
    </source>
</evidence>
<protein>
    <submittedName>
        <fullName evidence="3">Uncharacterized protein</fullName>
    </submittedName>
</protein>
<proteinExistence type="inferred from homology"/>
<evidence type="ECO:0000256" key="1">
    <source>
        <dbReference type="ARBA" id="ARBA00008720"/>
    </source>
</evidence>
<dbReference type="PANTHER" id="PTHR40083">
    <property type="entry name" value="UPF0122 PROTEIN CBO2450/CLC_2298"/>
    <property type="match status" value="1"/>
</dbReference>
<dbReference type="PANTHER" id="PTHR40083:SF1">
    <property type="entry name" value="UPF0122 PROTEIN YLXM"/>
    <property type="match status" value="1"/>
</dbReference>
<reference evidence="3" key="1">
    <citation type="submission" date="2019-08" db="EMBL/GenBank/DDBJ databases">
        <authorList>
            <person name="Kucharzyk K."/>
            <person name="Murdoch R.W."/>
            <person name="Higgins S."/>
            <person name="Loffler F."/>
        </authorList>
    </citation>
    <scope>NUCLEOTIDE SEQUENCE</scope>
</reference>
<comment type="function">
    <text evidence="2">Might take part in the signal recognition particle (SRP) pathway. This is inferred from the conservation of its genetic proximity to ftsY/ffh. May be a regulatory protein.</text>
</comment>
<evidence type="ECO:0000256" key="2">
    <source>
        <dbReference type="ARBA" id="ARBA00024764"/>
    </source>
</evidence>
<dbReference type="EMBL" id="VSSQ01034595">
    <property type="protein sequence ID" value="MPM86599.1"/>
    <property type="molecule type" value="Genomic_DNA"/>
</dbReference>
<dbReference type="InterPro" id="IPR007394">
    <property type="entry name" value="UPF0122"/>
</dbReference>
<sequence length="104" mass="12753">MFNKKELMNYYLDFYEELLTDKQQKICNYYFREDYSITEIAELESISRAGVHDAIKRSELALEDFEKKLNCYESFNKRQEYYKKIKEFNNQEINKIIDQCIDTE</sequence>
<dbReference type="HAMAP" id="MF_00245">
    <property type="entry name" value="UPF0122"/>
    <property type="match status" value="1"/>
</dbReference>
<comment type="similarity">
    <text evidence="1">Belongs to the UPF0122 family.</text>
</comment>
<dbReference type="Pfam" id="PF04297">
    <property type="entry name" value="UPF0122"/>
    <property type="match status" value="1"/>
</dbReference>
<organism evidence="3">
    <name type="scientific">bioreactor metagenome</name>
    <dbReference type="NCBI Taxonomy" id="1076179"/>
    <lineage>
        <taxon>unclassified sequences</taxon>
        <taxon>metagenomes</taxon>
        <taxon>ecological metagenomes</taxon>
    </lineage>
</organism>
<name>A0A645DBK9_9ZZZZ</name>
<comment type="caution">
    <text evidence="3">The sequence shown here is derived from an EMBL/GenBank/DDBJ whole genome shotgun (WGS) entry which is preliminary data.</text>
</comment>
<dbReference type="NCBIfam" id="NF045758">
    <property type="entry name" value="YlxM"/>
    <property type="match status" value="1"/>
</dbReference>
<dbReference type="SUPFAM" id="SSF88659">
    <property type="entry name" value="Sigma3 and sigma4 domains of RNA polymerase sigma factors"/>
    <property type="match status" value="1"/>
</dbReference>
<dbReference type="Gene3D" id="1.10.10.10">
    <property type="entry name" value="Winged helix-like DNA-binding domain superfamily/Winged helix DNA-binding domain"/>
    <property type="match status" value="1"/>
</dbReference>
<dbReference type="InterPro" id="IPR013324">
    <property type="entry name" value="RNA_pol_sigma_r3/r4-like"/>
</dbReference>
<gene>
    <name evidence="3" type="ORF">SDC9_133689</name>
</gene>